<dbReference type="GO" id="GO:0070402">
    <property type="term" value="F:NADPH binding"/>
    <property type="evidence" value="ECO:0007669"/>
    <property type="project" value="TreeGrafter"/>
</dbReference>
<dbReference type="SMART" id="SM00829">
    <property type="entry name" value="PKS_ER"/>
    <property type="match status" value="1"/>
</dbReference>
<keyword evidence="4" id="KW-1185">Reference proteome</keyword>
<proteinExistence type="predicted"/>
<dbReference type="InterPro" id="IPR013154">
    <property type="entry name" value="ADH-like_N"/>
</dbReference>
<dbReference type="STRING" id="667725.A0A0L0FUE9"/>
<dbReference type="EMBL" id="KQ242172">
    <property type="protein sequence ID" value="KNC80284.1"/>
    <property type="molecule type" value="Genomic_DNA"/>
</dbReference>
<evidence type="ECO:0000313" key="3">
    <source>
        <dbReference type="EMBL" id="KNC80284.1"/>
    </source>
</evidence>
<dbReference type="CDD" id="cd08253">
    <property type="entry name" value="zeta_crystallin"/>
    <property type="match status" value="1"/>
</dbReference>
<sequence length="347" mass="36849">MFRTSLTAMRLNGTMRLAQRPISYTACRIHEFGGPDVMKIEKCELPDLKYGQVVVDIKSAGINPAETYIRSGIYHLLPELPYTPGKDGSGVVAHVGDGVEGLSAGDRVYVEDSITGTYADKAVCEAKHVHALPENLSFQQGSALGIPYGTAYRALKLRAHLSSGERLLINGASGGVGLAAVQLAVGYGATVVGIAGSSKGCEAVLKQGAAACFLRDDTDLTTKIRDVMPDGADVILEMRANKHLSTDIDLVARHGRIVVVGNQATSEHSINPRALMVNESSVIGCNYWISSEKDLQATNEAIGLALRNGTAKPTVGEVYSLENVQKAHEAIVSPTRTASGKMVLTME</sequence>
<dbReference type="InterPro" id="IPR020843">
    <property type="entry name" value="ER"/>
</dbReference>
<dbReference type="AlphaFoldDB" id="A0A0L0FUE9"/>
<organism evidence="3 4">
    <name type="scientific">Sphaeroforma arctica JP610</name>
    <dbReference type="NCBI Taxonomy" id="667725"/>
    <lineage>
        <taxon>Eukaryota</taxon>
        <taxon>Ichthyosporea</taxon>
        <taxon>Ichthyophonida</taxon>
        <taxon>Sphaeroforma</taxon>
    </lineage>
</organism>
<reference evidence="3 4" key="1">
    <citation type="submission" date="2011-02" db="EMBL/GenBank/DDBJ databases">
        <title>The Genome Sequence of Sphaeroforma arctica JP610.</title>
        <authorList>
            <consortium name="The Broad Institute Genome Sequencing Platform"/>
            <person name="Russ C."/>
            <person name="Cuomo C."/>
            <person name="Young S.K."/>
            <person name="Zeng Q."/>
            <person name="Gargeya S."/>
            <person name="Alvarado L."/>
            <person name="Berlin A."/>
            <person name="Chapman S.B."/>
            <person name="Chen Z."/>
            <person name="Freedman E."/>
            <person name="Gellesch M."/>
            <person name="Goldberg J."/>
            <person name="Griggs A."/>
            <person name="Gujja S."/>
            <person name="Heilman E."/>
            <person name="Heiman D."/>
            <person name="Howarth C."/>
            <person name="Mehta T."/>
            <person name="Neiman D."/>
            <person name="Pearson M."/>
            <person name="Roberts A."/>
            <person name="Saif S."/>
            <person name="Shea T."/>
            <person name="Shenoy N."/>
            <person name="Sisk P."/>
            <person name="Stolte C."/>
            <person name="Sykes S."/>
            <person name="White J."/>
            <person name="Yandava C."/>
            <person name="Burger G."/>
            <person name="Gray M.W."/>
            <person name="Holland P.W.H."/>
            <person name="King N."/>
            <person name="Lang F.B.F."/>
            <person name="Roger A.J."/>
            <person name="Ruiz-Trillo I."/>
            <person name="Haas B."/>
            <person name="Nusbaum C."/>
            <person name="Birren B."/>
        </authorList>
    </citation>
    <scope>NUCLEOTIDE SEQUENCE [LARGE SCALE GENOMIC DNA]</scope>
    <source>
        <strain evidence="3 4">JP610</strain>
    </source>
</reference>
<dbReference type="GO" id="GO:0005829">
    <property type="term" value="C:cytosol"/>
    <property type="evidence" value="ECO:0007669"/>
    <property type="project" value="TreeGrafter"/>
</dbReference>
<dbReference type="Pfam" id="PF00107">
    <property type="entry name" value="ADH_zinc_N"/>
    <property type="match status" value="1"/>
</dbReference>
<dbReference type="eggNOG" id="KOG1198">
    <property type="taxonomic scope" value="Eukaryota"/>
</dbReference>
<evidence type="ECO:0000313" key="4">
    <source>
        <dbReference type="Proteomes" id="UP000054560"/>
    </source>
</evidence>
<dbReference type="Pfam" id="PF08240">
    <property type="entry name" value="ADH_N"/>
    <property type="match status" value="1"/>
</dbReference>
<name>A0A0L0FUE9_9EUKA</name>
<protein>
    <recommendedName>
        <fullName evidence="2">Enoyl reductase (ER) domain-containing protein</fullName>
    </recommendedName>
</protein>
<dbReference type="Gene3D" id="3.40.50.720">
    <property type="entry name" value="NAD(P)-binding Rossmann-like Domain"/>
    <property type="match status" value="1"/>
</dbReference>
<dbReference type="GeneID" id="25907853"/>
<feature type="domain" description="Enoyl reductase (ER)" evidence="2">
    <location>
        <begin position="33"/>
        <end position="344"/>
    </location>
</feature>
<dbReference type="Proteomes" id="UP000054560">
    <property type="component" value="Unassembled WGS sequence"/>
</dbReference>
<dbReference type="PANTHER" id="PTHR44154">
    <property type="entry name" value="QUINONE OXIDOREDUCTASE"/>
    <property type="match status" value="1"/>
</dbReference>
<dbReference type="OrthoDB" id="3941538at2759"/>
<dbReference type="SUPFAM" id="SSF51735">
    <property type="entry name" value="NAD(P)-binding Rossmann-fold domains"/>
    <property type="match status" value="1"/>
</dbReference>
<dbReference type="GO" id="GO:0003960">
    <property type="term" value="F:quinone reductase (NADPH) activity"/>
    <property type="evidence" value="ECO:0007669"/>
    <property type="project" value="TreeGrafter"/>
</dbReference>
<dbReference type="Gene3D" id="3.90.180.10">
    <property type="entry name" value="Medium-chain alcohol dehydrogenases, catalytic domain"/>
    <property type="match status" value="1"/>
</dbReference>
<dbReference type="RefSeq" id="XP_014154186.1">
    <property type="nucleotide sequence ID" value="XM_014298711.1"/>
</dbReference>
<keyword evidence="1" id="KW-0521">NADP</keyword>
<gene>
    <name evidence="3" type="ORF">SARC_07349</name>
</gene>
<dbReference type="InterPro" id="IPR013149">
    <property type="entry name" value="ADH-like_C"/>
</dbReference>
<dbReference type="InterPro" id="IPR036291">
    <property type="entry name" value="NAD(P)-bd_dom_sf"/>
</dbReference>
<evidence type="ECO:0000256" key="1">
    <source>
        <dbReference type="ARBA" id="ARBA00022857"/>
    </source>
</evidence>
<dbReference type="InterPro" id="IPR051603">
    <property type="entry name" value="Zinc-ADH_QOR/CCCR"/>
</dbReference>
<dbReference type="PANTHER" id="PTHR44154:SF1">
    <property type="entry name" value="QUINONE OXIDOREDUCTASE"/>
    <property type="match status" value="1"/>
</dbReference>
<dbReference type="SUPFAM" id="SSF50129">
    <property type="entry name" value="GroES-like"/>
    <property type="match status" value="1"/>
</dbReference>
<evidence type="ECO:0000259" key="2">
    <source>
        <dbReference type="SMART" id="SM00829"/>
    </source>
</evidence>
<accession>A0A0L0FUE9</accession>
<dbReference type="FunFam" id="3.40.50.720:FF:000244">
    <property type="entry name" value="quinone oxidoreductase"/>
    <property type="match status" value="1"/>
</dbReference>
<dbReference type="GO" id="GO:0003730">
    <property type="term" value="F:mRNA 3'-UTR binding"/>
    <property type="evidence" value="ECO:0007669"/>
    <property type="project" value="TreeGrafter"/>
</dbReference>
<dbReference type="InterPro" id="IPR011032">
    <property type="entry name" value="GroES-like_sf"/>
</dbReference>